<evidence type="ECO:0000313" key="6">
    <source>
        <dbReference type="EMBL" id="GAL16806.1"/>
    </source>
</evidence>
<dbReference type="Gene3D" id="3.40.190.290">
    <property type="match status" value="1"/>
</dbReference>
<dbReference type="STRING" id="990268.JCM19235_5355"/>
<dbReference type="Gene3D" id="1.10.10.10">
    <property type="entry name" value="Winged helix-like DNA-binding domain superfamily/Winged helix DNA-binding domain"/>
    <property type="match status" value="1"/>
</dbReference>
<feature type="domain" description="HTH lysR-type" evidence="5">
    <location>
        <begin position="3"/>
        <end position="60"/>
    </location>
</feature>
<dbReference type="Pfam" id="PF00126">
    <property type="entry name" value="HTH_1"/>
    <property type="match status" value="1"/>
</dbReference>
<dbReference type="PANTHER" id="PTHR30126">
    <property type="entry name" value="HTH-TYPE TRANSCRIPTIONAL REGULATOR"/>
    <property type="match status" value="1"/>
</dbReference>
<accession>A0A090RNF7</accession>
<gene>
    <name evidence="6" type="ORF">JCM19235_5355</name>
</gene>
<comment type="caution">
    <text evidence="6">The sequence shown here is derived from an EMBL/GenBank/DDBJ whole genome shotgun (WGS) entry which is preliminary data.</text>
</comment>
<keyword evidence="7" id="KW-1185">Reference proteome</keyword>
<sequence length="294" mass="33011">MSINLSQIEAFCAVVNTGSVSEAARMLNCNRTKLSMAIKALEKDLDTELFVRTGNNVTLSETGKAIFKDCDNLLVTAARIRQTCAQVSGDFATELRIAHDDSLPDKVWQDLTIELNQRYPAISLNIVLASSGDLADIVEKKQVDFAFGVDFERQGDPRLTYQPLGKIRMMSVCRADHKLSNLPRVSDEVLRDEMQVSLAYLNLRDNPELLPFSLKYIGFSSFEFMLKTIISEGAWGVLPEPLIRQLLREQTLSVIKHTYGLTQEDFSMIAPSGMSEHPAMTWLADQISDYLFTF</sequence>
<dbReference type="InterPro" id="IPR036388">
    <property type="entry name" value="WH-like_DNA-bd_sf"/>
</dbReference>
<dbReference type="PANTHER" id="PTHR30126:SF22">
    <property type="entry name" value="HTH-TYPE TRANSCRIPTIONAL REGULATOR YHAJ-RELATED"/>
    <property type="match status" value="1"/>
</dbReference>
<keyword evidence="4" id="KW-0804">Transcription</keyword>
<dbReference type="InterPro" id="IPR005119">
    <property type="entry name" value="LysR_subst-bd"/>
</dbReference>
<name>A0A090RNF7_9VIBR</name>
<evidence type="ECO:0000256" key="3">
    <source>
        <dbReference type="ARBA" id="ARBA00023125"/>
    </source>
</evidence>
<evidence type="ECO:0000313" key="7">
    <source>
        <dbReference type="Proteomes" id="UP000029228"/>
    </source>
</evidence>
<dbReference type="InterPro" id="IPR000847">
    <property type="entry name" value="LysR_HTH_N"/>
</dbReference>
<evidence type="ECO:0000256" key="4">
    <source>
        <dbReference type="ARBA" id="ARBA00023163"/>
    </source>
</evidence>
<evidence type="ECO:0000259" key="5">
    <source>
        <dbReference type="PROSITE" id="PS50931"/>
    </source>
</evidence>
<dbReference type="CDD" id="cd05466">
    <property type="entry name" value="PBP2_LTTR_substrate"/>
    <property type="match status" value="1"/>
</dbReference>
<dbReference type="AlphaFoldDB" id="A0A090RNF7"/>
<reference evidence="6 7" key="2">
    <citation type="submission" date="2014-09" db="EMBL/GenBank/DDBJ databases">
        <authorList>
            <consortium name="NBRP consortium"/>
            <person name="Sawabe T."/>
            <person name="Meirelles P."/>
            <person name="Nakanishi M."/>
            <person name="Sayaka M."/>
            <person name="Hattori M."/>
            <person name="Ohkuma M."/>
        </authorList>
    </citation>
    <scope>NUCLEOTIDE SEQUENCE [LARGE SCALE GENOMIC DNA]</scope>
    <source>
        <strain evidence="7">JCM19235</strain>
    </source>
</reference>
<dbReference type="PROSITE" id="PS50931">
    <property type="entry name" value="HTH_LYSR"/>
    <property type="match status" value="1"/>
</dbReference>
<dbReference type="GO" id="GO:0003700">
    <property type="term" value="F:DNA-binding transcription factor activity"/>
    <property type="evidence" value="ECO:0007669"/>
    <property type="project" value="InterPro"/>
</dbReference>
<dbReference type="GO" id="GO:0000976">
    <property type="term" value="F:transcription cis-regulatory region binding"/>
    <property type="evidence" value="ECO:0007669"/>
    <property type="project" value="TreeGrafter"/>
</dbReference>
<reference evidence="6 7" key="1">
    <citation type="submission" date="2014-09" db="EMBL/GenBank/DDBJ databases">
        <title>Vibrio maritimus JCM 19235. (C45) whole genome shotgun sequence.</title>
        <authorList>
            <person name="Sawabe T."/>
            <person name="Meirelles P."/>
            <person name="Nakanishi M."/>
            <person name="Sayaka M."/>
            <person name="Hattori M."/>
            <person name="Ohkuma M."/>
        </authorList>
    </citation>
    <scope>NUCLEOTIDE SEQUENCE [LARGE SCALE GENOMIC DNA]</scope>
    <source>
        <strain evidence="7">JCM19235</strain>
    </source>
</reference>
<dbReference type="SUPFAM" id="SSF46785">
    <property type="entry name" value="Winged helix' DNA-binding domain"/>
    <property type="match status" value="1"/>
</dbReference>
<dbReference type="InterPro" id="IPR036390">
    <property type="entry name" value="WH_DNA-bd_sf"/>
</dbReference>
<dbReference type="Proteomes" id="UP000029228">
    <property type="component" value="Unassembled WGS sequence"/>
</dbReference>
<dbReference type="EMBL" id="BBMR01000001">
    <property type="protein sequence ID" value="GAL16806.1"/>
    <property type="molecule type" value="Genomic_DNA"/>
</dbReference>
<keyword evidence="3" id="KW-0238">DNA-binding</keyword>
<evidence type="ECO:0000256" key="2">
    <source>
        <dbReference type="ARBA" id="ARBA00023015"/>
    </source>
</evidence>
<protein>
    <submittedName>
        <fullName evidence="6">Transcriptional regulator</fullName>
    </submittedName>
</protein>
<dbReference type="SUPFAM" id="SSF53850">
    <property type="entry name" value="Periplasmic binding protein-like II"/>
    <property type="match status" value="1"/>
</dbReference>
<comment type="similarity">
    <text evidence="1">Belongs to the LysR transcriptional regulatory family.</text>
</comment>
<organism evidence="6 7">
    <name type="scientific">Vibrio maritimus</name>
    <dbReference type="NCBI Taxonomy" id="990268"/>
    <lineage>
        <taxon>Bacteria</taxon>
        <taxon>Pseudomonadati</taxon>
        <taxon>Pseudomonadota</taxon>
        <taxon>Gammaproteobacteria</taxon>
        <taxon>Vibrionales</taxon>
        <taxon>Vibrionaceae</taxon>
        <taxon>Vibrio</taxon>
    </lineage>
</organism>
<dbReference type="Pfam" id="PF03466">
    <property type="entry name" value="LysR_substrate"/>
    <property type="match status" value="1"/>
</dbReference>
<evidence type="ECO:0000256" key="1">
    <source>
        <dbReference type="ARBA" id="ARBA00009437"/>
    </source>
</evidence>
<keyword evidence="2" id="KW-0805">Transcription regulation</keyword>
<proteinExistence type="inferred from homology"/>